<evidence type="ECO:0000256" key="3">
    <source>
        <dbReference type="ARBA" id="ARBA00022676"/>
    </source>
</evidence>
<organism evidence="9 10">
    <name type="scientific">Effrenium voratum</name>
    <dbReference type="NCBI Taxonomy" id="2562239"/>
    <lineage>
        <taxon>Eukaryota</taxon>
        <taxon>Sar</taxon>
        <taxon>Alveolata</taxon>
        <taxon>Dinophyceae</taxon>
        <taxon>Suessiales</taxon>
        <taxon>Symbiodiniaceae</taxon>
        <taxon>Effrenium</taxon>
    </lineage>
</organism>
<keyword evidence="3" id="KW-0328">Glycosyltransferase</keyword>
<dbReference type="GO" id="GO:0000030">
    <property type="term" value="F:mannosyltransferase activity"/>
    <property type="evidence" value="ECO:0007669"/>
    <property type="project" value="TreeGrafter"/>
</dbReference>
<protein>
    <submittedName>
        <fullName evidence="9">Uncharacterized protein</fullName>
    </submittedName>
</protein>
<dbReference type="Proteomes" id="UP001178507">
    <property type="component" value="Unassembled WGS sequence"/>
</dbReference>
<dbReference type="EMBL" id="CAUJNA010000935">
    <property type="protein sequence ID" value="CAJ1382705.1"/>
    <property type="molecule type" value="Genomic_DNA"/>
</dbReference>
<feature type="transmembrane region" description="Helical" evidence="8">
    <location>
        <begin position="96"/>
        <end position="114"/>
    </location>
</feature>
<comment type="caution">
    <text evidence="9">The sequence shown here is derived from an EMBL/GenBank/DDBJ whole genome shotgun (WGS) entry which is preliminary data.</text>
</comment>
<keyword evidence="6 8" id="KW-1133">Transmembrane helix</keyword>
<evidence type="ECO:0000256" key="2">
    <source>
        <dbReference type="ARBA" id="ARBA00008744"/>
    </source>
</evidence>
<dbReference type="AlphaFoldDB" id="A0AA36I9Q2"/>
<evidence type="ECO:0000256" key="7">
    <source>
        <dbReference type="ARBA" id="ARBA00023136"/>
    </source>
</evidence>
<evidence type="ECO:0000313" key="10">
    <source>
        <dbReference type="Proteomes" id="UP001178507"/>
    </source>
</evidence>
<evidence type="ECO:0000256" key="4">
    <source>
        <dbReference type="ARBA" id="ARBA00022679"/>
    </source>
</evidence>
<evidence type="ECO:0000256" key="5">
    <source>
        <dbReference type="ARBA" id="ARBA00022692"/>
    </source>
</evidence>
<keyword evidence="10" id="KW-1185">Reference proteome</keyword>
<accession>A0AA36I9Q2</accession>
<gene>
    <name evidence="9" type="ORF">EVOR1521_LOCUS10027</name>
</gene>
<evidence type="ECO:0000256" key="1">
    <source>
        <dbReference type="ARBA" id="ARBA00004141"/>
    </source>
</evidence>
<keyword evidence="7 8" id="KW-0472">Membrane</keyword>
<evidence type="ECO:0000256" key="6">
    <source>
        <dbReference type="ARBA" id="ARBA00022989"/>
    </source>
</evidence>
<evidence type="ECO:0000256" key="8">
    <source>
        <dbReference type="SAM" id="Phobius"/>
    </source>
</evidence>
<feature type="transmembrane region" description="Helical" evidence="8">
    <location>
        <begin position="63"/>
        <end position="84"/>
    </location>
</feature>
<evidence type="ECO:0000313" key="9">
    <source>
        <dbReference type="EMBL" id="CAJ1382705.1"/>
    </source>
</evidence>
<dbReference type="PANTHER" id="PTHR31488">
    <property type="entry name" value="DPY-19-LIKE 1, LIKE (H. SAPIENS)"/>
    <property type="match status" value="1"/>
</dbReference>
<proteinExistence type="inferred from homology"/>
<comment type="similarity">
    <text evidence="2">Belongs to the dpy-19 family.</text>
</comment>
<keyword evidence="4" id="KW-0808">Transferase</keyword>
<comment type="subcellular location">
    <subcellularLocation>
        <location evidence="1">Membrane</location>
        <topology evidence="1">Multi-pass membrane protein</topology>
    </subcellularLocation>
</comment>
<sequence length="476" mass="52491">MVCPEHLADFEGRLGKDRHVLQLLLQKLGLAPPEASFDAFLYLQAPEFQVLSYNHIREATTMLALPFAGLAALLVALNWLRGLAGSRGSRSHKQGARLLQIFFTLALCLVALLVSRLRVLAAPALCLAASLCASPDLLGGLGRPGVVLAHGIGLLLLSPLQGGVVSRAQQVSAIQDDLDMRELVEWANATLGREVILLADMTMAAKLRMISPHLRVGNHPQYESLTSRQRNRDYYRTFSCASPARVFKAVNARMTQEAEPIDAHVPKPVLPSRFHVTFQEYTRGMHPWGKGATNAGALHYDFEKLRALWRHGKGQTDNWCQCAGLKTDEQCDLLALPETKTLVALFRTLSPASCCTIGNWSQGFGPLRPDWLVQSNASLVGTSNEGNRTCYEWASDHPGDWFTMISDNWALDAHGIPCTYEDKFKRVFRLLGLKHQLTFDLASYDTSPEPDEMFAVPAGVDCSKKCPNKEGWCKGG</sequence>
<keyword evidence="5 8" id="KW-0812">Transmembrane</keyword>
<name>A0AA36I9Q2_9DINO</name>
<dbReference type="PANTHER" id="PTHR31488:SF1">
    <property type="entry name" value="C-MANNOSYLTRANSFERASE DPY19L1"/>
    <property type="match status" value="1"/>
</dbReference>
<reference evidence="9" key="1">
    <citation type="submission" date="2023-08" db="EMBL/GenBank/DDBJ databases">
        <authorList>
            <person name="Chen Y."/>
            <person name="Shah S."/>
            <person name="Dougan E. K."/>
            <person name="Thang M."/>
            <person name="Chan C."/>
        </authorList>
    </citation>
    <scope>NUCLEOTIDE SEQUENCE</scope>
</reference>
<dbReference type="GO" id="GO:0005637">
    <property type="term" value="C:nuclear inner membrane"/>
    <property type="evidence" value="ECO:0007669"/>
    <property type="project" value="TreeGrafter"/>
</dbReference>
<dbReference type="InterPro" id="IPR018732">
    <property type="entry name" value="Dpy-19/Dpy-19-like"/>
</dbReference>
<dbReference type="Pfam" id="PF10034">
    <property type="entry name" value="Dpy19"/>
    <property type="match status" value="1"/>
</dbReference>